<organism evidence="2 3">
    <name type="scientific">Aspergillus caelatus</name>
    <dbReference type="NCBI Taxonomy" id="61420"/>
    <lineage>
        <taxon>Eukaryota</taxon>
        <taxon>Fungi</taxon>
        <taxon>Dikarya</taxon>
        <taxon>Ascomycota</taxon>
        <taxon>Pezizomycotina</taxon>
        <taxon>Eurotiomycetes</taxon>
        <taxon>Eurotiomycetidae</taxon>
        <taxon>Eurotiales</taxon>
        <taxon>Aspergillaceae</taxon>
        <taxon>Aspergillus</taxon>
        <taxon>Aspergillus subgen. Circumdati</taxon>
    </lineage>
</organism>
<accession>A0A5N6ZTD2</accession>
<dbReference type="EMBL" id="ML737757">
    <property type="protein sequence ID" value="KAE8360864.1"/>
    <property type="molecule type" value="Genomic_DNA"/>
</dbReference>
<protein>
    <submittedName>
        <fullName evidence="2">Uncharacterized protein</fullName>
    </submittedName>
</protein>
<evidence type="ECO:0000313" key="2">
    <source>
        <dbReference type="EMBL" id="KAE8360864.1"/>
    </source>
</evidence>
<feature type="signal peptide" evidence="1">
    <location>
        <begin position="1"/>
        <end position="22"/>
    </location>
</feature>
<evidence type="ECO:0000256" key="1">
    <source>
        <dbReference type="SAM" id="SignalP"/>
    </source>
</evidence>
<dbReference type="AlphaFoldDB" id="A0A5N6ZTD2"/>
<reference evidence="2 3" key="1">
    <citation type="submission" date="2019-04" db="EMBL/GenBank/DDBJ databases">
        <title>Friends and foes A comparative genomics studyof 23 Aspergillus species from section Flavi.</title>
        <authorList>
            <consortium name="DOE Joint Genome Institute"/>
            <person name="Kjaerbolling I."/>
            <person name="Vesth T."/>
            <person name="Frisvad J.C."/>
            <person name="Nybo J.L."/>
            <person name="Theobald S."/>
            <person name="Kildgaard S."/>
            <person name="Isbrandt T."/>
            <person name="Kuo A."/>
            <person name="Sato A."/>
            <person name="Lyhne E.K."/>
            <person name="Kogle M.E."/>
            <person name="Wiebenga A."/>
            <person name="Kun R.S."/>
            <person name="Lubbers R.J."/>
            <person name="Makela M.R."/>
            <person name="Barry K."/>
            <person name="Chovatia M."/>
            <person name="Clum A."/>
            <person name="Daum C."/>
            <person name="Haridas S."/>
            <person name="He G."/>
            <person name="LaButti K."/>
            <person name="Lipzen A."/>
            <person name="Mondo S."/>
            <person name="Riley R."/>
            <person name="Salamov A."/>
            <person name="Simmons B.A."/>
            <person name="Magnuson J.K."/>
            <person name="Henrissat B."/>
            <person name="Mortensen U.H."/>
            <person name="Larsen T.O."/>
            <person name="Devries R.P."/>
            <person name="Grigoriev I.V."/>
            <person name="Machida M."/>
            <person name="Baker S.E."/>
            <person name="Andersen M.R."/>
        </authorList>
    </citation>
    <scope>NUCLEOTIDE SEQUENCE [LARGE SCALE GENOMIC DNA]</scope>
    <source>
        <strain evidence="2 3">CBS 763.97</strain>
    </source>
</reference>
<dbReference type="GeneID" id="43657649"/>
<feature type="chain" id="PRO_5025032191" evidence="1">
    <location>
        <begin position="23"/>
        <end position="100"/>
    </location>
</feature>
<keyword evidence="1" id="KW-0732">Signal</keyword>
<keyword evidence="3" id="KW-1185">Reference proteome</keyword>
<sequence>MLFNKSLLATTAMALFTSSVVGQTVRVSYGSPLPTDDFHQVLNLDELVALDHPGEWVYFFSSQPCDLYGESDTEPVFTKVIGPYYFLRPTYIASAFCHSD</sequence>
<gene>
    <name evidence="2" type="ORF">BDV27DRAFT_161283</name>
</gene>
<name>A0A5N6ZTD2_9EURO</name>
<dbReference type="Proteomes" id="UP000326268">
    <property type="component" value="Unassembled WGS sequence"/>
</dbReference>
<proteinExistence type="predicted"/>
<evidence type="ECO:0000313" key="3">
    <source>
        <dbReference type="Proteomes" id="UP000326268"/>
    </source>
</evidence>
<dbReference type="RefSeq" id="XP_031923945.1">
    <property type="nucleotide sequence ID" value="XM_032073203.1"/>
</dbReference>